<protein>
    <recommendedName>
        <fullName evidence="4">Cupin 2 conserved barrel domain-containing protein</fullName>
    </recommendedName>
</protein>
<reference evidence="3" key="1">
    <citation type="journal article" date="2017" name="Nat. Ecol. Evol.">
        <title>Genome expansion and lineage-specific genetic innovations in the forest pathogenic fungi Armillaria.</title>
        <authorList>
            <person name="Sipos G."/>
            <person name="Prasanna A.N."/>
            <person name="Walter M.C."/>
            <person name="O'Connor E."/>
            <person name="Balint B."/>
            <person name="Krizsan K."/>
            <person name="Kiss B."/>
            <person name="Hess J."/>
            <person name="Varga T."/>
            <person name="Slot J."/>
            <person name="Riley R."/>
            <person name="Boka B."/>
            <person name="Rigling D."/>
            <person name="Barry K."/>
            <person name="Lee J."/>
            <person name="Mihaltcheva S."/>
            <person name="LaButti K."/>
            <person name="Lipzen A."/>
            <person name="Waldron R."/>
            <person name="Moloney N.M."/>
            <person name="Sperisen C."/>
            <person name="Kredics L."/>
            <person name="Vagvoelgyi C."/>
            <person name="Patrignani A."/>
            <person name="Fitzpatrick D."/>
            <person name="Nagy I."/>
            <person name="Doyle S."/>
            <person name="Anderson J.B."/>
            <person name="Grigoriev I.V."/>
            <person name="Gueldener U."/>
            <person name="Muensterkoetter M."/>
            <person name="Nagy L.G."/>
        </authorList>
    </citation>
    <scope>NUCLEOTIDE SEQUENCE [LARGE SCALE GENOMIC DNA]</scope>
    <source>
        <strain evidence="3">C18/9</strain>
    </source>
</reference>
<dbReference type="Gene3D" id="2.60.120.10">
    <property type="entry name" value="Jelly Rolls"/>
    <property type="match status" value="1"/>
</dbReference>
<dbReference type="AlphaFoldDB" id="A0A284RAA7"/>
<dbReference type="OMA" id="ETTWARW"/>
<dbReference type="CDD" id="cd02231">
    <property type="entry name" value="cupin_BLL6423-like"/>
    <property type="match status" value="1"/>
</dbReference>
<dbReference type="InterPro" id="IPR047142">
    <property type="entry name" value="OryJ/VirC-like"/>
</dbReference>
<evidence type="ECO:0000256" key="1">
    <source>
        <dbReference type="SAM" id="MobiDB-lite"/>
    </source>
</evidence>
<gene>
    <name evidence="2" type="ORF">ARMOST_08994</name>
</gene>
<dbReference type="InterPro" id="IPR011051">
    <property type="entry name" value="RmlC_Cupin_sf"/>
</dbReference>
<evidence type="ECO:0008006" key="4">
    <source>
        <dbReference type="Google" id="ProtNLM"/>
    </source>
</evidence>
<organism evidence="2 3">
    <name type="scientific">Armillaria ostoyae</name>
    <name type="common">Armillaria root rot fungus</name>
    <dbReference type="NCBI Taxonomy" id="47428"/>
    <lineage>
        <taxon>Eukaryota</taxon>
        <taxon>Fungi</taxon>
        <taxon>Dikarya</taxon>
        <taxon>Basidiomycota</taxon>
        <taxon>Agaricomycotina</taxon>
        <taxon>Agaricomycetes</taxon>
        <taxon>Agaricomycetidae</taxon>
        <taxon>Agaricales</taxon>
        <taxon>Marasmiineae</taxon>
        <taxon>Physalacriaceae</taxon>
        <taxon>Armillaria</taxon>
    </lineage>
</organism>
<dbReference type="PANTHER" id="PTHR36156">
    <property type="entry name" value="SLR2101 PROTEIN"/>
    <property type="match status" value="1"/>
</dbReference>
<feature type="region of interest" description="Disordered" evidence="1">
    <location>
        <begin position="50"/>
        <end position="69"/>
    </location>
</feature>
<proteinExistence type="predicted"/>
<dbReference type="InterPro" id="IPR014710">
    <property type="entry name" value="RmlC-like_jellyroll"/>
</dbReference>
<name>A0A284RAA7_ARMOS</name>
<dbReference type="EMBL" id="FUEG01000006">
    <property type="protein sequence ID" value="SJL05649.1"/>
    <property type="molecule type" value="Genomic_DNA"/>
</dbReference>
<dbReference type="OrthoDB" id="5840532at2759"/>
<evidence type="ECO:0000313" key="2">
    <source>
        <dbReference type="EMBL" id="SJL05649.1"/>
    </source>
</evidence>
<dbReference type="PANTHER" id="PTHR36156:SF2">
    <property type="entry name" value="CUPIN TYPE-2 DOMAIN-CONTAINING PROTEIN"/>
    <property type="match status" value="1"/>
</dbReference>
<dbReference type="STRING" id="47428.A0A284RAA7"/>
<keyword evidence="3" id="KW-1185">Reference proteome</keyword>
<dbReference type="Proteomes" id="UP000219338">
    <property type="component" value="Unassembled WGS sequence"/>
</dbReference>
<sequence length="174" mass="18437">MSEAPQIRRVVTCHGSGGQGTIQSDAALQWADIPIVQGGRAATIWRTLDSLPTNDNNSSEDGGQRSLDPSINIGLVPSNGSNCMATELAPGAVTPMHRTSSLDYDILVHGQVVLLMEDGTEKLLDTPGDTVVMKGALHAWKNPSETTWARWVTVLLSAEPVQGKGNVLAPELGE</sequence>
<accession>A0A284RAA7</accession>
<evidence type="ECO:0000313" key="3">
    <source>
        <dbReference type="Proteomes" id="UP000219338"/>
    </source>
</evidence>
<feature type="compositionally biased region" description="Polar residues" evidence="1">
    <location>
        <begin position="50"/>
        <end position="61"/>
    </location>
</feature>
<dbReference type="SUPFAM" id="SSF51182">
    <property type="entry name" value="RmlC-like cupins"/>
    <property type="match status" value="1"/>
</dbReference>